<proteinExistence type="predicted"/>
<dbReference type="RefSeq" id="WP_054554617.1">
    <property type="nucleotide sequence ID" value="NZ_JAQPZS010000019.1"/>
</dbReference>
<dbReference type="EMBL" id="JAQPZS010000019">
    <property type="protein sequence ID" value="MEJ6497767.1"/>
    <property type="molecule type" value="Genomic_DNA"/>
</dbReference>
<evidence type="ECO:0000313" key="4">
    <source>
        <dbReference type="Proteomes" id="UP000050378"/>
    </source>
</evidence>
<keyword evidence="2" id="KW-0378">Hydrolase</keyword>
<dbReference type="SMART" id="SM00849">
    <property type="entry name" value="Lactamase_B"/>
    <property type="match status" value="1"/>
</dbReference>
<gene>
    <name evidence="2" type="ORF">AOG27_19240</name>
    <name evidence="3" type="ORF">PQI24_17120</name>
</gene>
<dbReference type="EMBL" id="LJTC01000016">
    <property type="protein sequence ID" value="KPM79661.1"/>
    <property type="molecule type" value="Genomic_DNA"/>
</dbReference>
<evidence type="ECO:0000313" key="3">
    <source>
        <dbReference type="EMBL" id="MEJ6497767.1"/>
    </source>
</evidence>
<dbReference type="Proteomes" id="UP000050378">
    <property type="component" value="Unassembled WGS sequence"/>
</dbReference>
<dbReference type="Proteomes" id="UP001377972">
    <property type="component" value="Unassembled WGS sequence"/>
</dbReference>
<keyword evidence="5" id="KW-1185">Reference proteome</keyword>
<dbReference type="GO" id="GO:0016787">
    <property type="term" value="F:hydrolase activity"/>
    <property type="evidence" value="ECO:0007669"/>
    <property type="project" value="UniProtKB-KW"/>
</dbReference>
<protein>
    <submittedName>
        <fullName evidence="3">MBL fold metallo-hydrolase</fullName>
    </submittedName>
    <submittedName>
        <fullName evidence="2">Zn-dependent hydrolase</fullName>
    </submittedName>
</protein>
<dbReference type="PATRIC" id="fig|570156.3.peg.1774"/>
<evidence type="ECO:0000259" key="1">
    <source>
        <dbReference type="SMART" id="SM00849"/>
    </source>
</evidence>
<evidence type="ECO:0000313" key="5">
    <source>
        <dbReference type="Proteomes" id="UP001377972"/>
    </source>
</evidence>
<sequence>MQIHTLEGYIQNIYLVEYPDKLMLLDGCCRADVDTVFDYITEQLKRPITDLKLIVVTHMHPDHAGGAHALRKLSGGKIATSNAPGQWYRGIDGFLMHLTDIALAWWVAGRLNKKRHNLWYSRHLDADYYLATDATLPGFDDWQALHSPGHTDRDISLYHIPSERIYIADLLVKVKGQLVPPFPVFYPKLYLNSLLMLKALQPKRIMFAHSNEVSIDDIDFEQILALVPEKPMTHWRSVKAKARQALNVIPTRNNT</sequence>
<dbReference type="AlphaFoldDB" id="A0A0P7E296"/>
<dbReference type="Gene3D" id="3.60.15.10">
    <property type="entry name" value="Ribonuclease Z/Hydroxyacylglutathione hydrolase-like"/>
    <property type="match status" value="1"/>
</dbReference>
<dbReference type="InterPro" id="IPR036866">
    <property type="entry name" value="RibonucZ/Hydroxyglut_hydro"/>
</dbReference>
<evidence type="ECO:0000313" key="2">
    <source>
        <dbReference type="EMBL" id="KPM79661.1"/>
    </source>
</evidence>
<dbReference type="Pfam" id="PF00753">
    <property type="entry name" value="Lactamase_B"/>
    <property type="match status" value="1"/>
</dbReference>
<dbReference type="PANTHER" id="PTHR42951">
    <property type="entry name" value="METALLO-BETA-LACTAMASE DOMAIN-CONTAINING"/>
    <property type="match status" value="1"/>
</dbReference>
<organism evidence="2 4">
    <name type="scientific">Pseudoalteromonas lipolytica</name>
    <dbReference type="NCBI Taxonomy" id="570156"/>
    <lineage>
        <taxon>Bacteria</taxon>
        <taxon>Pseudomonadati</taxon>
        <taxon>Pseudomonadota</taxon>
        <taxon>Gammaproteobacteria</taxon>
        <taxon>Alteromonadales</taxon>
        <taxon>Pseudoalteromonadaceae</taxon>
        <taxon>Pseudoalteromonas</taxon>
    </lineage>
</organism>
<feature type="domain" description="Metallo-beta-lactamase" evidence="1">
    <location>
        <begin position="10"/>
        <end position="209"/>
    </location>
</feature>
<dbReference type="STRING" id="570156.AOG27_19240"/>
<reference evidence="3 5" key="2">
    <citation type="submission" date="2023-01" db="EMBL/GenBank/DDBJ databases">
        <title>Trichodesmium-associated heterotrophic epibiont bacteria.</title>
        <authorList>
            <person name="Cleveland C.S."/>
            <person name="Webb E.A."/>
        </authorList>
    </citation>
    <scope>NUCLEOTIDE SEQUENCE [LARGE SCALE GENOMIC DNA]</scope>
    <source>
        <strain evidence="3 5">USCH2</strain>
    </source>
</reference>
<reference evidence="2 4" key="1">
    <citation type="submission" date="2015-09" db="EMBL/GenBank/DDBJ databases">
        <title>Draft Genome Sequence of Pseudoalteromonas lipolytica UCD-48B.</title>
        <authorList>
            <person name="Krusor M."/>
            <person name="Coil D.A."/>
            <person name="Lang J.M."/>
            <person name="Eisen J.A."/>
            <person name="Alexiev A."/>
        </authorList>
    </citation>
    <scope>NUCLEOTIDE SEQUENCE [LARGE SCALE GENOMIC DNA]</scope>
    <source>
        <strain evidence="2 4">UCD-48B</strain>
    </source>
</reference>
<dbReference type="SUPFAM" id="SSF56281">
    <property type="entry name" value="Metallo-hydrolase/oxidoreductase"/>
    <property type="match status" value="1"/>
</dbReference>
<dbReference type="InterPro" id="IPR001279">
    <property type="entry name" value="Metallo-B-lactamas"/>
</dbReference>
<name>A0A0P7E296_9GAMM</name>
<comment type="caution">
    <text evidence="2">The sequence shown here is derived from an EMBL/GenBank/DDBJ whole genome shotgun (WGS) entry which is preliminary data.</text>
</comment>
<dbReference type="InterPro" id="IPR050855">
    <property type="entry name" value="NDM-1-like"/>
</dbReference>
<dbReference type="OrthoDB" id="9802991at2"/>
<accession>A0A0P7E296</accession>